<keyword evidence="4" id="KW-1185">Reference proteome</keyword>
<evidence type="ECO:0000313" key="3">
    <source>
        <dbReference type="EMBL" id="KAK9497803.1"/>
    </source>
</evidence>
<feature type="compositionally biased region" description="Basic and acidic residues" evidence="1">
    <location>
        <begin position="127"/>
        <end position="146"/>
    </location>
</feature>
<dbReference type="SMART" id="SM00228">
    <property type="entry name" value="PDZ"/>
    <property type="match status" value="2"/>
</dbReference>
<evidence type="ECO:0000313" key="4">
    <source>
        <dbReference type="Proteomes" id="UP001461498"/>
    </source>
</evidence>
<feature type="domain" description="PDZ" evidence="2">
    <location>
        <begin position="741"/>
        <end position="813"/>
    </location>
</feature>
<accession>A0AAW1CGA8</accession>
<dbReference type="CDD" id="cd06763">
    <property type="entry name" value="PDZ7_PDZD2-PDZ4_hPro-IL-16-like"/>
    <property type="match status" value="1"/>
</dbReference>
<dbReference type="EMBL" id="JAPXFL010000013">
    <property type="protein sequence ID" value="KAK9497803.1"/>
    <property type="molecule type" value="Genomic_DNA"/>
</dbReference>
<feature type="compositionally biased region" description="Polar residues" evidence="1">
    <location>
        <begin position="380"/>
        <end position="391"/>
    </location>
</feature>
<feature type="region of interest" description="Disordered" evidence="1">
    <location>
        <begin position="352"/>
        <end position="427"/>
    </location>
</feature>
<feature type="domain" description="PDZ" evidence="2">
    <location>
        <begin position="611"/>
        <end position="696"/>
    </location>
</feature>
<feature type="region of interest" description="Disordered" evidence="1">
    <location>
        <begin position="694"/>
        <end position="724"/>
    </location>
</feature>
<reference evidence="3 4" key="1">
    <citation type="submission" date="2022-12" db="EMBL/GenBank/DDBJ databases">
        <title>Chromosome-level genome assembly of true bugs.</title>
        <authorList>
            <person name="Ma L."/>
            <person name="Li H."/>
        </authorList>
    </citation>
    <scope>NUCLEOTIDE SEQUENCE [LARGE SCALE GENOMIC DNA]</scope>
    <source>
        <strain evidence="3">Lab_2022b</strain>
    </source>
</reference>
<organism evidence="3 4">
    <name type="scientific">Rhynocoris fuscipes</name>
    <dbReference type="NCBI Taxonomy" id="488301"/>
    <lineage>
        <taxon>Eukaryota</taxon>
        <taxon>Metazoa</taxon>
        <taxon>Ecdysozoa</taxon>
        <taxon>Arthropoda</taxon>
        <taxon>Hexapoda</taxon>
        <taxon>Insecta</taxon>
        <taxon>Pterygota</taxon>
        <taxon>Neoptera</taxon>
        <taxon>Paraneoptera</taxon>
        <taxon>Hemiptera</taxon>
        <taxon>Heteroptera</taxon>
        <taxon>Panheteroptera</taxon>
        <taxon>Cimicomorpha</taxon>
        <taxon>Reduviidae</taxon>
        <taxon>Harpactorinae</taxon>
        <taxon>Harpactorini</taxon>
        <taxon>Rhynocoris</taxon>
    </lineage>
</organism>
<feature type="compositionally biased region" description="Polar residues" evidence="1">
    <location>
        <begin position="702"/>
        <end position="715"/>
    </location>
</feature>
<name>A0AAW1CGA8_9HEMI</name>
<feature type="compositionally biased region" description="Polar residues" evidence="1">
    <location>
        <begin position="147"/>
        <end position="165"/>
    </location>
</feature>
<dbReference type="AlphaFoldDB" id="A0AAW1CGA8"/>
<dbReference type="InterPro" id="IPR001478">
    <property type="entry name" value="PDZ"/>
</dbReference>
<feature type="compositionally biased region" description="Low complexity" evidence="1">
    <location>
        <begin position="395"/>
        <end position="417"/>
    </location>
</feature>
<dbReference type="PROSITE" id="PS50106">
    <property type="entry name" value="PDZ"/>
    <property type="match status" value="2"/>
</dbReference>
<dbReference type="Pfam" id="PF00595">
    <property type="entry name" value="PDZ"/>
    <property type="match status" value="2"/>
</dbReference>
<feature type="region of interest" description="Disordered" evidence="1">
    <location>
        <begin position="113"/>
        <end position="165"/>
    </location>
</feature>
<evidence type="ECO:0000256" key="1">
    <source>
        <dbReference type="SAM" id="MobiDB-lite"/>
    </source>
</evidence>
<dbReference type="SUPFAM" id="SSF50156">
    <property type="entry name" value="PDZ domain-like"/>
    <property type="match status" value="2"/>
</dbReference>
<proteinExistence type="predicted"/>
<sequence length="832" mass="90679">MERSRLPGGCHSVAIVATSAVTVANAGNMAVSGVGGGRENYPLRAPPDGHEFNTDENVIISAPLLKPRARSGSCNDERSERSVRDKIAMFSEQSSTSAPVNFSLNVRKVPPREILRPNKAPPSPPLKLDRDIVSPKLVEKKADSKSFESTGRTSQQSETSLTIPRTERNTITNLTRAVSFTGATKLHSRSQSLIDIGSRTALKSDDSRRLSSMIEHRKRCISKLRGLVIPEKVAEVPHFVDLPEIKSRDCPLPVSSSEHNQIAQTNIECISNTGTTSNVKLSSSLIPSPPWKSSDTSLPKYSPAFKRKSLTVYDTKNGTVSSWLGSSPVIGDQQNEQYLDLVPSRLNMKSMPAKNIESRDEESDNDSAVSSSRSDLSHSPTNDLSRLSVSRTLSEETNVSTESTITSSSFTSQGQSENNKTSLNKDKSSLANEYHNNEERTSETKVNQTSVIDENVKSSEKKIILNNLNDRNSRLVIISGSDNPITSVFNDNSKVKASKHTPAAIYKNNNYNCLNNNLNNINNNGIKKPFEKTDLQVKHPRVSSIDSTTSDDSLLPTTSMCYGSVTNLQKEQQFGSITSLASSTSLISQQELSQLIEEANHTLEDSHEVVVVILHRDNPGGSIGITLAGGADYEAKEITVHKVLVGSPAERDGRIQKGDRILSINGKSMKGLTHYESLAILKAPRPEVVLVVSRHKADTQEESSPLRSNNNTSRSPRFIEPPKYTSAPLKENDVKWGPLETVILQKDGTGLGFSLEGGKDSPYGDMPLTIKKIFTGGCAEKSGLVFAGDELISVNSTDVSGLSRIEAWALMKRLPDGKVTLAIRHPLRTTTS</sequence>
<gene>
    <name evidence="3" type="ORF">O3M35_003725</name>
</gene>
<evidence type="ECO:0000259" key="2">
    <source>
        <dbReference type="PROSITE" id="PS50106"/>
    </source>
</evidence>
<dbReference type="Proteomes" id="UP001461498">
    <property type="component" value="Unassembled WGS sequence"/>
</dbReference>
<feature type="compositionally biased region" description="Low complexity" evidence="1">
    <location>
        <begin position="366"/>
        <end position="379"/>
    </location>
</feature>
<dbReference type="InterPro" id="IPR036034">
    <property type="entry name" value="PDZ_sf"/>
</dbReference>
<dbReference type="PANTHER" id="PTHR11324:SF16">
    <property type="entry name" value="PDZ DOMAIN-CONTAINING PROTEIN 2"/>
    <property type="match status" value="1"/>
</dbReference>
<comment type="caution">
    <text evidence="3">The sequence shown here is derived from an EMBL/GenBank/DDBJ whole genome shotgun (WGS) entry which is preliminary data.</text>
</comment>
<feature type="region of interest" description="Disordered" evidence="1">
    <location>
        <begin position="434"/>
        <end position="453"/>
    </location>
</feature>
<dbReference type="PANTHER" id="PTHR11324">
    <property type="entry name" value="IL16-RELATED"/>
    <property type="match status" value="1"/>
</dbReference>
<dbReference type="Gene3D" id="2.30.42.10">
    <property type="match status" value="2"/>
</dbReference>
<protein>
    <recommendedName>
        <fullName evidence="2">PDZ domain-containing protein</fullName>
    </recommendedName>
</protein>